<name>A0A0N4YG26_NIPBR</name>
<dbReference type="PANTHER" id="PTHR37435:SF6">
    <property type="entry name" value="TITIN"/>
    <property type="match status" value="1"/>
</dbReference>
<feature type="compositionally biased region" description="Basic residues" evidence="1">
    <location>
        <begin position="45"/>
        <end position="60"/>
    </location>
</feature>
<evidence type="ECO:0000313" key="3">
    <source>
        <dbReference type="EMBL" id="VDL79335.1"/>
    </source>
</evidence>
<reference evidence="3 4" key="2">
    <citation type="submission" date="2018-11" db="EMBL/GenBank/DDBJ databases">
        <authorList>
            <consortium name="Pathogen Informatics"/>
        </authorList>
    </citation>
    <scope>NUCLEOTIDE SEQUENCE [LARGE SCALE GENOMIC DNA]</scope>
</reference>
<dbReference type="Pfam" id="PF23626">
    <property type="entry name" value="CCD_aECM"/>
    <property type="match status" value="1"/>
</dbReference>
<feature type="compositionally biased region" description="Basic residues" evidence="1">
    <location>
        <begin position="139"/>
        <end position="161"/>
    </location>
</feature>
<evidence type="ECO:0000313" key="5">
    <source>
        <dbReference type="WBParaSite" id="NBR_0001574001-mRNA-1"/>
    </source>
</evidence>
<dbReference type="WBParaSite" id="NBR_0001574001-mRNA-1">
    <property type="protein sequence ID" value="NBR_0001574001-mRNA-1"/>
    <property type="gene ID" value="NBR_0001574001"/>
</dbReference>
<keyword evidence="4" id="KW-1185">Reference proteome</keyword>
<reference evidence="5" key="1">
    <citation type="submission" date="2017-02" db="UniProtKB">
        <authorList>
            <consortium name="WormBaseParasite"/>
        </authorList>
    </citation>
    <scope>IDENTIFICATION</scope>
</reference>
<dbReference type="PANTHER" id="PTHR37435">
    <property type="entry name" value="PROTEIN CBG14344"/>
    <property type="match status" value="1"/>
</dbReference>
<sequence length="231" mass="27067">MRTHERVHASKTWKRRRFEPDDGVSSLESIEGKKSTEDDVTEPPKKRRRTRKTGKSKRARSQVDDMVVDDSLSVSKEETTQPDDGVITTSPAREESREDGDFQETAAVTSAASRRRLYRMRKITPQPEWSDSENQAVVPRKRRFRSHSKRIKKIKRSRRTKTSTSPSTTTNREQSARLRQQCLNIRTFARQFGTNDISEFTQEHCAFIENYYPELTCEKRNEYVAECKRYL</sequence>
<dbReference type="STRING" id="27835.A0A0N4YG26"/>
<feature type="compositionally biased region" description="Low complexity" evidence="1">
    <location>
        <begin position="162"/>
        <end position="172"/>
    </location>
</feature>
<evidence type="ECO:0000256" key="1">
    <source>
        <dbReference type="SAM" id="MobiDB-lite"/>
    </source>
</evidence>
<accession>A0A0N4YG26</accession>
<evidence type="ECO:0000259" key="2">
    <source>
        <dbReference type="Pfam" id="PF23626"/>
    </source>
</evidence>
<proteinExistence type="predicted"/>
<protein>
    <submittedName>
        <fullName evidence="5">SAP30_Sin3_bdg domain-containing protein</fullName>
    </submittedName>
</protein>
<dbReference type="OMA" id="NEYVAEC"/>
<dbReference type="InterPro" id="IPR055352">
    <property type="entry name" value="CCD_aECM"/>
</dbReference>
<dbReference type="AlphaFoldDB" id="A0A0N4YG26"/>
<feature type="region of interest" description="Disordered" evidence="1">
    <location>
        <begin position="127"/>
        <end position="175"/>
    </location>
</feature>
<feature type="domain" description="aECM cysteine-cradle" evidence="2">
    <location>
        <begin position="179"/>
        <end position="230"/>
    </location>
</feature>
<evidence type="ECO:0000313" key="4">
    <source>
        <dbReference type="Proteomes" id="UP000271162"/>
    </source>
</evidence>
<dbReference type="EMBL" id="UYSL01021866">
    <property type="protein sequence ID" value="VDL79335.1"/>
    <property type="molecule type" value="Genomic_DNA"/>
</dbReference>
<feature type="region of interest" description="Disordered" evidence="1">
    <location>
        <begin position="1"/>
        <end position="113"/>
    </location>
</feature>
<gene>
    <name evidence="3" type="ORF">NBR_LOCUS15741</name>
</gene>
<organism evidence="5">
    <name type="scientific">Nippostrongylus brasiliensis</name>
    <name type="common">Rat hookworm</name>
    <dbReference type="NCBI Taxonomy" id="27835"/>
    <lineage>
        <taxon>Eukaryota</taxon>
        <taxon>Metazoa</taxon>
        <taxon>Ecdysozoa</taxon>
        <taxon>Nematoda</taxon>
        <taxon>Chromadorea</taxon>
        <taxon>Rhabditida</taxon>
        <taxon>Rhabditina</taxon>
        <taxon>Rhabditomorpha</taxon>
        <taxon>Strongyloidea</taxon>
        <taxon>Heligmosomidae</taxon>
        <taxon>Nippostrongylus</taxon>
    </lineage>
</organism>
<dbReference type="Proteomes" id="UP000271162">
    <property type="component" value="Unassembled WGS sequence"/>
</dbReference>